<dbReference type="SUPFAM" id="SSF51735">
    <property type="entry name" value="NAD(P)-binding Rossmann-fold domains"/>
    <property type="match status" value="1"/>
</dbReference>
<accession>A0A0D5NLN0</accession>
<dbReference type="HOGENOM" id="CLU_023194_1_3_9"/>
<dbReference type="EMBL" id="CP011058">
    <property type="protein sequence ID" value="AJY75912.1"/>
    <property type="molecule type" value="Genomic_DNA"/>
</dbReference>
<evidence type="ECO:0000313" key="4">
    <source>
        <dbReference type="Proteomes" id="UP000032633"/>
    </source>
</evidence>
<dbReference type="InterPro" id="IPR036291">
    <property type="entry name" value="NAD(P)-bd_dom_sf"/>
</dbReference>
<dbReference type="STRING" id="1126833.VN24_16845"/>
<protein>
    <submittedName>
        <fullName evidence="3">Dehydrogenase</fullName>
    </submittedName>
</protein>
<reference evidence="3 4" key="1">
    <citation type="journal article" date="2015" name="J. Biotechnol.">
        <title>Complete genome sequence of Paenibacillus beijingensis 7188(T) (=DSM 24997(T)), a novel rhizobacterium from jujube garden soil.</title>
        <authorList>
            <person name="Kwak Y."/>
            <person name="Shin J.H."/>
        </authorList>
    </citation>
    <scope>NUCLEOTIDE SEQUENCE [LARGE SCALE GENOMIC DNA]</scope>
    <source>
        <strain evidence="3 4">DSM 24997</strain>
    </source>
</reference>
<dbReference type="InterPro" id="IPR055170">
    <property type="entry name" value="GFO_IDH_MocA-like_dom"/>
</dbReference>
<dbReference type="Gene3D" id="3.30.360.10">
    <property type="entry name" value="Dihydrodipicolinate Reductase, domain 2"/>
    <property type="match status" value="1"/>
</dbReference>
<dbReference type="Gene3D" id="3.40.50.720">
    <property type="entry name" value="NAD(P)-binding Rossmann-like Domain"/>
    <property type="match status" value="1"/>
</dbReference>
<dbReference type="GO" id="GO:0000166">
    <property type="term" value="F:nucleotide binding"/>
    <property type="evidence" value="ECO:0007669"/>
    <property type="project" value="InterPro"/>
</dbReference>
<keyword evidence="4" id="KW-1185">Reference proteome</keyword>
<dbReference type="Pfam" id="PF22725">
    <property type="entry name" value="GFO_IDH_MocA_C3"/>
    <property type="match status" value="1"/>
</dbReference>
<dbReference type="PANTHER" id="PTHR43377:SF1">
    <property type="entry name" value="BILIVERDIN REDUCTASE A"/>
    <property type="match status" value="1"/>
</dbReference>
<feature type="domain" description="GFO/IDH/MocA-like oxidoreductase" evidence="2">
    <location>
        <begin position="132"/>
        <end position="258"/>
    </location>
</feature>
<dbReference type="Pfam" id="PF01408">
    <property type="entry name" value="GFO_IDH_MocA"/>
    <property type="match status" value="1"/>
</dbReference>
<organism evidence="3 4">
    <name type="scientific">Paenibacillus beijingensis</name>
    <dbReference type="NCBI Taxonomy" id="1126833"/>
    <lineage>
        <taxon>Bacteria</taxon>
        <taxon>Bacillati</taxon>
        <taxon>Bacillota</taxon>
        <taxon>Bacilli</taxon>
        <taxon>Bacillales</taxon>
        <taxon>Paenibacillaceae</taxon>
        <taxon>Paenibacillus</taxon>
    </lineage>
</organism>
<dbReference type="RefSeq" id="WP_045671340.1">
    <property type="nucleotide sequence ID" value="NZ_CP011058.1"/>
</dbReference>
<reference evidence="4" key="2">
    <citation type="submission" date="2015-03" db="EMBL/GenBank/DDBJ databases">
        <title>Genome sequence of Paenibacillus beijingensis strain DSM 24997T.</title>
        <authorList>
            <person name="Kwak Y."/>
            <person name="Shin J.-H."/>
        </authorList>
    </citation>
    <scope>NUCLEOTIDE SEQUENCE [LARGE SCALE GENOMIC DNA]</scope>
    <source>
        <strain evidence="4">DSM 24997</strain>
    </source>
</reference>
<dbReference type="KEGG" id="pbj:VN24_16845"/>
<evidence type="ECO:0000313" key="3">
    <source>
        <dbReference type="EMBL" id="AJY75912.1"/>
    </source>
</evidence>
<dbReference type="InterPro" id="IPR000683">
    <property type="entry name" value="Gfo/Idh/MocA-like_OxRdtase_N"/>
</dbReference>
<evidence type="ECO:0000259" key="2">
    <source>
        <dbReference type="Pfam" id="PF22725"/>
    </source>
</evidence>
<name>A0A0D5NLN0_9BACL</name>
<evidence type="ECO:0000259" key="1">
    <source>
        <dbReference type="Pfam" id="PF01408"/>
    </source>
</evidence>
<sequence>MNKLKVAVIGCGAISRLRHIPEYAANPNVEIVAFCDPNIERAKQYAETYKGRAYSDYETMLKQEHPDAVSVCTPNSLHARTAIAVAEAGAHVLVEKPIASTEAEALAMIDAARAKGVYLMVAQNQRMMPEHVRAKELVDSGRLGKVLTFRTSFGYSGPENWSVEGNGTWFYSKDKAIMGVTADLGVHKADLIRWLLNDEVSEVASFVGTIHKGGTDLDDNAICILRMKGGAMGSLAASWTYYGEADNSTVLYCENGVMKVGTHPEDQIILEMRDGTVERYRADDIATNAGQQSSGIIDAFIDSILTQTPPPIPGEEGLRSLKVVLAAFESQTSGKIVRMT</sequence>
<dbReference type="OrthoDB" id="9815825at2"/>
<dbReference type="Proteomes" id="UP000032633">
    <property type="component" value="Chromosome"/>
</dbReference>
<gene>
    <name evidence="3" type="ORF">VN24_16845</name>
</gene>
<dbReference type="InterPro" id="IPR051450">
    <property type="entry name" value="Gfo/Idh/MocA_Oxidoreductases"/>
</dbReference>
<dbReference type="PANTHER" id="PTHR43377">
    <property type="entry name" value="BILIVERDIN REDUCTASE A"/>
    <property type="match status" value="1"/>
</dbReference>
<feature type="domain" description="Gfo/Idh/MocA-like oxidoreductase N-terminal" evidence="1">
    <location>
        <begin position="4"/>
        <end position="122"/>
    </location>
</feature>
<dbReference type="SUPFAM" id="SSF55347">
    <property type="entry name" value="Glyceraldehyde-3-phosphate dehydrogenase-like, C-terminal domain"/>
    <property type="match status" value="1"/>
</dbReference>
<dbReference type="AlphaFoldDB" id="A0A0D5NLN0"/>
<proteinExistence type="predicted"/>
<dbReference type="PATRIC" id="fig|1126833.4.peg.3695"/>